<dbReference type="Proteomes" id="UP000013781">
    <property type="component" value="Unassembled WGS sequence"/>
</dbReference>
<protein>
    <recommendedName>
        <fullName evidence="5">Integron-associated effector binding protein domain-containing protein</fullName>
    </recommendedName>
</protein>
<reference evidence="2 4" key="2">
    <citation type="submission" date="2013-03" db="EMBL/GenBank/DDBJ databases">
        <title>The Genome Sequence of Enterococcus moraviensis BAA-383 (PacBio/Illumina hybrid assembly).</title>
        <authorList>
            <consortium name="The Broad Institute Genomics Platform"/>
            <consortium name="The Broad Institute Genome Sequencing Center for Infectious Disease"/>
            <person name="Earl A."/>
            <person name="Russ C."/>
            <person name="Gilmore M."/>
            <person name="Surin D."/>
            <person name="Walker B."/>
            <person name="Young S."/>
            <person name="Zeng Q."/>
            <person name="Gargeya S."/>
            <person name="Fitzgerald M."/>
            <person name="Haas B."/>
            <person name="Abouelleil A."/>
            <person name="Allen A.W."/>
            <person name="Alvarado L."/>
            <person name="Arachchi H.M."/>
            <person name="Berlin A.M."/>
            <person name="Chapman S.B."/>
            <person name="Gainer-Dewar J."/>
            <person name="Goldberg J."/>
            <person name="Griggs A."/>
            <person name="Gujja S."/>
            <person name="Hansen M."/>
            <person name="Howarth C."/>
            <person name="Imamovic A."/>
            <person name="Ireland A."/>
            <person name="Larimer J."/>
            <person name="McCowan C."/>
            <person name="Murphy C."/>
            <person name="Pearson M."/>
            <person name="Poon T.W."/>
            <person name="Priest M."/>
            <person name="Roberts A."/>
            <person name="Saif S."/>
            <person name="Shea T."/>
            <person name="Sisk P."/>
            <person name="Sykes S."/>
            <person name="Wortman J."/>
            <person name="Nusbaum C."/>
            <person name="Birren B."/>
        </authorList>
    </citation>
    <scope>NUCLEOTIDE SEQUENCE [LARGE SCALE GENOMIC DNA]</scope>
    <source>
        <strain evidence="2 4">ATCC BAA-383</strain>
    </source>
</reference>
<dbReference type="AlphaFoldDB" id="R2QP43"/>
<keyword evidence="4" id="KW-1185">Reference proteome</keyword>
<dbReference type="RefSeq" id="WP_010766039.1">
    <property type="nucleotide sequence ID" value="NZ_ASWB01000002.1"/>
</dbReference>
<evidence type="ECO:0008006" key="5">
    <source>
        <dbReference type="Google" id="ProtNLM"/>
    </source>
</evidence>
<reference evidence="1 3" key="1">
    <citation type="submission" date="2013-02" db="EMBL/GenBank/DDBJ databases">
        <title>The Genome Sequence of Enterococcus moraviensis BAA-383.</title>
        <authorList>
            <consortium name="The Broad Institute Genome Sequencing Platform"/>
            <consortium name="The Broad Institute Genome Sequencing Center for Infectious Disease"/>
            <person name="Earl A.M."/>
            <person name="Gilmore M.S."/>
            <person name="Lebreton F."/>
            <person name="Walker B."/>
            <person name="Young S.K."/>
            <person name="Zeng Q."/>
            <person name="Gargeya S."/>
            <person name="Fitzgerald M."/>
            <person name="Haas B."/>
            <person name="Abouelleil A."/>
            <person name="Alvarado L."/>
            <person name="Arachchi H.M."/>
            <person name="Berlin A.M."/>
            <person name="Chapman S.B."/>
            <person name="Dewar J."/>
            <person name="Goldberg J."/>
            <person name="Griggs A."/>
            <person name="Gujja S."/>
            <person name="Hansen M."/>
            <person name="Howarth C."/>
            <person name="Imamovic A."/>
            <person name="Larimer J."/>
            <person name="McCowan C."/>
            <person name="Murphy C."/>
            <person name="Neiman D."/>
            <person name="Pearson M."/>
            <person name="Priest M."/>
            <person name="Roberts A."/>
            <person name="Saif S."/>
            <person name="Shea T."/>
            <person name="Sisk P."/>
            <person name="Sykes S."/>
            <person name="Wortman J."/>
            <person name="Nusbaum C."/>
            <person name="Birren B."/>
        </authorList>
    </citation>
    <scope>NUCLEOTIDE SEQUENCE [LARGE SCALE GENOMIC DNA]</scope>
    <source>
        <strain evidence="1 3">ATCC BAA-383</strain>
    </source>
</reference>
<proteinExistence type="predicted"/>
<dbReference type="EMBL" id="AJAS01000022">
    <property type="protein sequence ID" value="EOH96973.1"/>
    <property type="molecule type" value="Genomic_DNA"/>
</dbReference>
<dbReference type="eggNOG" id="ENOG5032E79">
    <property type="taxonomic scope" value="Bacteria"/>
</dbReference>
<dbReference type="PATRIC" id="fig|1158609.3.peg.2632"/>
<sequence>MTFTIEHLDNEVITGKRYKFAIPKTPEDFTEVNNQKLEILPMDQKTIRALIINDPDESNGTYKYFVEHSEGNRTFTLSASEYAVFSGPFETLADIDQFIGACYGELHQAADYGIGGTHNIQLIDFEHGKIILKLPTMKK</sequence>
<evidence type="ECO:0000313" key="2">
    <source>
        <dbReference type="EMBL" id="EOT71412.1"/>
    </source>
</evidence>
<accession>R2QP43</accession>
<gene>
    <name evidence="2" type="ORF">I586_01213</name>
    <name evidence="1" type="ORF">UAY_02705</name>
</gene>
<dbReference type="OrthoDB" id="2190216at2"/>
<comment type="caution">
    <text evidence="1">The sequence shown here is derived from an EMBL/GenBank/DDBJ whole genome shotgun (WGS) entry which is preliminary data.</text>
</comment>
<dbReference type="STRING" id="155617.RV09_GL001713"/>
<name>R2QP43_9ENTE</name>
<evidence type="ECO:0000313" key="4">
    <source>
        <dbReference type="Proteomes" id="UP000014157"/>
    </source>
</evidence>
<dbReference type="Proteomes" id="UP000014157">
    <property type="component" value="Unassembled WGS sequence"/>
</dbReference>
<dbReference type="HOGENOM" id="CLU_123826_0_0_9"/>
<organism evidence="1 3">
    <name type="scientific">Enterococcus moraviensis ATCC BAA-383</name>
    <dbReference type="NCBI Taxonomy" id="1158609"/>
    <lineage>
        <taxon>Bacteria</taxon>
        <taxon>Bacillati</taxon>
        <taxon>Bacillota</taxon>
        <taxon>Bacilli</taxon>
        <taxon>Lactobacillales</taxon>
        <taxon>Enterococcaceae</taxon>
        <taxon>Enterococcus</taxon>
    </lineage>
</organism>
<dbReference type="EMBL" id="ASWB01000002">
    <property type="protein sequence ID" value="EOT71412.1"/>
    <property type="molecule type" value="Genomic_DNA"/>
</dbReference>
<evidence type="ECO:0000313" key="1">
    <source>
        <dbReference type="EMBL" id="EOH96973.1"/>
    </source>
</evidence>
<evidence type="ECO:0000313" key="3">
    <source>
        <dbReference type="Proteomes" id="UP000013781"/>
    </source>
</evidence>